<dbReference type="SUPFAM" id="SSF51306">
    <property type="entry name" value="LexA/Signal peptidase"/>
    <property type="match status" value="1"/>
</dbReference>
<gene>
    <name evidence="15" type="ORF">AXI58_11260</name>
</gene>
<keyword evidence="10 12" id="KW-0472">Membrane</keyword>
<dbReference type="InterPro" id="IPR000223">
    <property type="entry name" value="Pept_S26A_signal_pept_1"/>
</dbReference>
<evidence type="ECO:0000256" key="9">
    <source>
        <dbReference type="ARBA" id="ARBA00022989"/>
    </source>
</evidence>
<evidence type="ECO:0000256" key="1">
    <source>
        <dbReference type="ARBA" id="ARBA00000677"/>
    </source>
</evidence>
<name>A0A150F986_9BACI</name>
<evidence type="ECO:0000256" key="4">
    <source>
        <dbReference type="ARBA" id="ARBA00013208"/>
    </source>
</evidence>
<dbReference type="PROSITE" id="PS00501">
    <property type="entry name" value="SPASE_I_1"/>
    <property type="match status" value="1"/>
</dbReference>
<dbReference type="GO" id="GO:0004252">
    <property type="term" value="F:serine-type endopeptidase activity"/>
    <property type="evidence" value="ECO:0007669"/>
    <property type="project" value="InterPro"/>
</dbReference>
<dbReference type="PROSITE" id="PS00761">
    <property type="entry name" value="SPASE_I_3"/>
    <property type="match status" value="1"/>
</dbReference>
<proteinExistence type="inferred from homology"/>
<dbReference type="GO" id="GO:0009003">
    <property type="term" value="F:signal peptidase activity"/>
    <property type="evidence" value="ECO:0007669"/>
    <property type="project" value="UniProtKB-EC"/>
</dbReference>
<evidence type="ECO:0000256" key="10">
    <source>
        <dbReference type="ARBA" id="ARBA00023136"/>
    </source>
</evidence>
<dbReference type="InterPro" id="IPR036286">
    <property type="entry name" value="LexA/Signal_pep-like_sf"/>
</dbReference>
<dbReference type="InterPro" id="IPR019758">
    <property type="entry name" value="Pept_S26A_signal_pept_1_CS"/>
</dbReference>
<comment type="similarity">
    <text evidence="3 13">Belongs to the peptidase S26 family.</text>
</comment>
<evidence type="ECO:0000256" key="6">
    <source>
        <dbReference type="ARBA" id="ARBA00022670"/>
    </source>
</evidence>
<dbReference type="Proteomes" id="UP000075430">
    <property type="component" value="Unassembled WGS sequence"/>
</dbReference>
<dbReference type="OrthoDB" id="9802919at2"/>
<dbReference type="GO" id="GO:0005886">
    <property type="term" value="C:plasma membrane"/>
    <property type="evidence" value="ECO:0007669"/>
    <property type="project" value="UniProtKB-SubCell"/>
</dbReference>
<dbReference type="RefSeq" id="WP_061520897.1">
    <property type="nucleotide sequence ID" value="NZ_JARLZY010000025.1"/>
</dbReference>
<feature type="transmembrane region" description="Helical" evidence="12">
    <location>
        <begin position="25"/>
        <end position="46"/>
    </location>
</feature>
<evidence type="ECO:0000259" key="14">
    <source>
        <dbReference type="Pfam" id="PF10502"/>
    </source>
</evidence>
<feature type="active site" evidence="11">
    <location>
        <position position="50"/>
    </location>
</feature>
<dbReference type="NCBIfam" id="TIGR02227">
    <property type="entry name" value="sigpep_I_bact"/>
    <property type="match status" value="1"/>
</dbReference>
<feature type="active site" evidence="11">
    <location>
        <position position="90"/>
    </location>
</feature>
<organism evidence="15 16">
    <name type="scientific">Bacillus nakamurai</name>
    <dbReference type="NCBI Taxonomy" id="1793963"/>
    <lineage>
        <taxon>Bacteria</taxon>
        <taxon>Bacillati</taxon>
        <taxon>Bacillota</taxon>
        <taxon>Bacilli</taxon>
        <taxon>Bacillales</taxon>
        <taxon>Bacillaceae</taxon>
        <taxon>Bacillus</taxon>
    </lineage>
</organism>
<keyword evidence="16" id="KW-1185">Reference proteome</keyword>
<dbReference type="PRINTS" id="PR00727">
    <property type="entry name" value="LEADERPTASE"/>
</dbReference>
<dbReference type="EMBL" id="LSBA01000006">
    <property type="protein sequence ID" value="KXZ21530.1"/>
    <property type="molecule type" value="Genomic_DNA"/>
</dbReference>
<dbReference type="CDD" id="cd06530">
    <property type="entry name" value="S26_SPase_I"/>
    <property type="match status" value="1"/>
</dbReference>
<dbReference type="PROSITE" id="PS00760">
    <property type="entry name" value="SPASE_I_2"/>
    <property type="match status" value="1"/>
</dbReference>
<keyword evidence="5" id="KW-1003">Cell membrane</keyword>
<sequence>MGGNQLKSEKEKTSKKSAVLDWTKAIIIAVILAVLIRNFLFAPYVVDGKSMNPTLHDRERIFVNMTVKYISEFKRGQIVVLNGENEHYVKRIIGLPGDTVQMKNDQLYINGKKVSEPYLAANKKKAKQDGFDHLTDDFGPVKVPDDKYFVMGDNRRESMDSRNGLGLFTKKQIAGTAKFVFFPFNEIRQTK</sequence>
<keyword evidence="9 12" id="KW-1133">Transmembrane helix</keyword>
<accession>A0A150F986</accession>
<dbReference type="EC" id="3.4.21.89" evidence="4 12"/>
<evidence type="ECO:0000256" key="3">
    <source>
        <dbReference type="ARBA" id="ARBA00009370"/>
    </source>
</evidence>
<feature type="domain" description="Peptidase S26" evidence="14">
    <location>
        <begin position="20"/>
        <end position="182"/>
    </location>
</feature>
<dbReference type="GO" id="GO:0006465">
    <property type="term" value="P:signal peptide processing"/>
    <property type="evidence" value="ECO:0007669"/>
    <property type="project" value="InterPro"/>
</dbReference>
<dbReference type="PANTHER" id="PTHR43390:SF1">
    <property type="entry name" value="CHLOROPLAST PROCESSING PEPTIDASE"/>
    <property type="match status" value="1"/>
</dbReference>
<comment type="subcellular location">
    <subcellularLocation>
        <location evidence="2">Cell membrane</location>
        <topology evidence="2">Single-pass type II membrane protein</topology>
    </subcellularLocation>
    <subcellularLocation>
        <location evidence="13">Membrane</location>
        <topology evidence="13">Single-pass type II membrane protein</topology>
    </subcellularLocation>
</comment>
<reference evidence="16" key="1">
    <citation type="submission" date="2016-02" db="EMBL/GenBank/DDBJ databases">
        <authorList>
            <person name="Dunlap C."/>
        </authorList>
    </citation>
    <scope>NUCLEOTIDE SEQUENCE [LARGE SCALE GENOMIC DNA]</scope>
    <source>
        <strain evidence="16">NRRL B-41092</strain>
    </source>
</reference>
<evidence type="ECO:0000256" key="11">
    <source>
        <dbReference type="PIRSR" id="PIRSR600223-1"/>
    </source>
</evidence>
<evidence type="ECO:0000256" key="5">
    <source>
        <dbReference type="ARBA" id="ARBA00022475"/>
    </source>
</evidence>
<keyword evidence="8 12" id="KW-0378">Hydrolase</keyword>
<dbReference type="InterPro" id="IPR019757">
    <property type="entry name" value="Pept_S26A_signal_pept_1_Lys-AS"/>
</dbReference>
<evidence type="ECO:0000313" key="15">
    <source>
        <dbReference type="EMBL" id="KXZ21530.1"/>
    </source>
</evidence>
<evidence type="ECO:0000256" key="7">
    <source>
        <dbReference type="ARBA" id="ARBA00022692"/>
    </source>
</evidence>
<keyword evidence="7 12" id="KW-0812">Transmembrane</keyword>
<evidence type="ECO:0000256" key="2">
    <source>
        <dbReference type="ARBA" id="ARBA00004401"/>
    </source>
</evidence>
<evidence type="ECO:0000256" key="8">
    <source>
        <dbReference type="ARBA" id="ARBA00022801"/>
    </source>
</evidence>
<keyword evidence="6 12" id="KW-0645">Protease</keyword>
<dbReference type="PANTHER" id="PTHR43390">
    <property type="entry name" value="SIGNAL PEPTIDASE I"/>
    <property type="match status" value="1"/>
</dbReference>
<evidence type="ECO:0000256" key="12">
    <source>
        <dbReference type="RuleBase" id="RU003993"/>
    </source>
</evidence>
<dbReference type="InterPro" id="IPR019756">
    <property type="entry name" value="Pept_S26A_signal_pept_1_Ser-AS"/>
</dbReference>
<dbReference type="STRING" id="1793963.AXI58_11260"/>
<dbReference type="AlphaFoldDB" id="A0A150F986"/>
<comment type="catalytic activity">
    <reaction evidence="1 12">
        <text>Cleavage of hydrophobic, N-terminal signal or leader sequences from secreted and periplasmic proteins.</text>
        <dbReference type="EC" id="3.4.21.89"/>
    </reaction>
</comment>
<dbReference type="FunFam" id="2.10.109.10:FF:000008">
    <property type="entry name" value="Signal peptidase I"/>
    <property type="match status" value="1"/>
</dbReference>
<dbReference type="Pfam" id="PF10502">
    <property type="entry name" value="Peptidase_S26"/>
    <property type="match status" value="1"/>
</dbReference>
<evidence type="ECO:0000313" key="16">
    <source>
        <dbReference type="Proteomes" id="UP000075430"/>
    </source>
</evidence>
<protein>
    <recommendedName>
        <fullName evidence="4 12">Signal peptidase I</fullName>
        <ecNumber evidence="4 12">3.4.21.89</ecNumber>
    </recommendedName>
</protein>
<comment type="caution">
    <text evidence="15">The sequence shown here is derived from an EMBL/GenBank/DDBJ whole genome shotgun (WGS) entry which is preliminary data.</text>
</comment>
<dbReference type="Gene3D" id="2.10.109.10">
    <property type="entry name" value="Umud Fragment, subunit A"/>
    <property type="match status" value="1"/>
</dbReference>
<evidence type="ECO:0000256" key="13">
    <source>
        <dbReference type="RuleBase" id="RU362042"/>
    </source>
</evidence>
<dbReference type="InterPro" id="IPR019533">
    <property type="entry name" value="Peptidase_S26"/>
</dbReference>